<dbReference type="PANTHER" id="PTHR12931">
    <property type="entry name" value="UBIQUITIN THIOLESTERASE PROTEIN OTUB"/>
    <property type="match status" value="1"/>
</dbReference>
<proteinExistence type="inferred from homology"/>
<gene>
    <name evidence="12" type="ORF">TCAL_00671</name>
</gene>
<feature type="site" description="Interacts with free ubiquitin" evidence="9">
    <location>
        <position position="224"/>
    </location>
</feature>
<organism evidence="12 13">
    <name type="scientific">Tigriopus californicus</name>
    <name type="common">Marine copepod</name>
    <dbReference type="NCBI Taxonomy" id="6832"/>
    <lineage>
        <taxon>Eukaryota</taxon>
        <taxon>Metazoa</taxon>
        <taxon>Ecdysozoa</taxon>
        <taxon>Arthropoda</taxon>
        <taxon>Crustacea</taxon>
        <taxon>Multicrustacea</taxon>
        <taxon>Hexanauplia</taxon>
        <taxon>Copepoda</taxon>
        <taxon>Harpacticoida</taxon>
        <taxon>Harpacticidae</taxon>
        <taxon>Tigriopus</taxon>
    </lineage>
</organism>
<evidence type="ECO:0000256" key="8">
    <source>
        <dbReference type="PIRSR" id="PIRSR013503-1"/>
    </source>
</evidence>
<dbReference type="OrthoDB" id="18915at2759"/>
<protein>
    <recommendedName>
        <fullName evidence="7">Ubiquitin thioesterase</fullName>
        <ecNumber evidence="7">3.4.19.12</ecNumber>
    </recommendedName>
</protein>
<dbReference type="STRING" id="6832.A0A553PDZ9"/>
<keyword evidence="6 7" id="KW-0788">Thiol protease</keyword>
<dbReference type="AlphaFoldDB" id="A0A553PDZ9"/>
<evidence type="ECO:0000256" key="10">
    <source>
        <dbReference type="SAM" id="MobiDB-lite"/>
    </source>
</evidence>
<dbReference type="GO" id="GO:0006508">
    <property type="term" value="P:proteolysis"/>
    <property type="evidence" value="ECO:0007669"/>
    <property type="project" value="UniProtKB-KW"/>
</dbReference>
<sequence length="289" mass="32510">MSSESPPPAASGDNQDELILAQKEAIAQDIASNASLVGNLEPVYSLEREFSHDAVFMTKIGNLKGRYAELRRTRPDGNCFFRAVAYRYFELLLHRPDEYERIKALLPRAKAQMIELGMPTFTLEDFYDNFMDHVDRVGQAHMDAQQLFETFNEPGQSDYLVVFLRLLTSMQLQRNAEFYQNFMEGDKTVAEFCATEVEPMYNESDHIHITALTEATGISLRVIYLDRGSQTEASLHDFPDQGESAATTPLVHLLYRPGHYDVIYPVKSTSESGPATSNATVTTTAELSS</sequence>
<feature type="active site" evidence="8">
    <location>
        <position position="76"/>
    </location>
</feature>
<dbReference type="PANTHER" id="PTHR12931:SF15">
    <property type="entry name" value="UBIQUITIN THIOESTERASE OTUBAIN-LIKE"/>
    <property type="match status" value="1"/>
</dbReference>
<evidence type="ECO:0000256" key="3">
    <source>
        <dbReference type="ARBA" id="ARBA00022670"/>
    </source>
</evidence>
<evidence type="ECO:0000256" key="1">
    <source>
        <dbReference type="ARBA" id="ARBA00000707"/>
    </source>
</evidence>
<keyword evidence="4 7" id="KW-0833">Ubl conjugation pathway</keyword>
<evidence type="ECO:0000256" key="9">
    <source>
        <dbReference type="PIRSR" id="PIRSR013503-2"/>
    </source>
</evidence>
<dbReference type="GO" id="GO:0071108">
    <property type="term" value="P:protein K48-linked deubiquitination"/>
    <property type="evidence" value="ECO:0007669"/>
    <property type="project" value="TreeGrafter"/>
</dbReference>
<dbReference type="PIRSF" id="PIRSF013503">
    <property type="entry name" value="Ubiquitin_thioesterase_Otubain"/>
    <property type="match status" value="1"/>
</dbReference>
<dbReference type="InterPro" id="IPR042467">
    <property type="entry name" value="Peptidase_C65_otubain_sub2"/>
</dbReference>
<dbReference type="InterPro" id="IPR016615">
    <property type="entry name" value="Otubain"/>
</dbReference>
<dbReference type="GO" id="GO:0043130">
    <property type="term" value="F:ubiquitin binding"/>
    <property type="evidence" value="ECO:0007669"/>
    <property type="project" value="UniProtKB-UniRule"/>
</dbReference>
<comment type="caution">
    <text evidence="12">The sequence shown here is derived from an EMBL/GenBank/DDBJ whole genome shotgun (WGS) entry which is preliminary data.</text>
</comment>
<dbReference type="Gene3D" id="3.30.200.60">
    <property type="entry name" value="Peptidase C65 Otubain, subdomain 1"/>
    <property type="match status" value="1"/>
</dbReference>
<dbReference type="GO" id="GO:0004843">
    <property type="term" value="F:cysteine-type deubiquitinase activity"/>
    <property type="evidence" value="ECO:0007669"/>
    <property type="project" value="UniProtKB-UniRule"/>
</dbReference>
<dbReference type="EC" id="3.4.19.12" evidence="7"/>
<feature type="active site" evidence="8">
    <location>
        <position position="259"/>
    </location>
</feature>
<evidence type="ECO:0000259" key="11">
    <source>
        <dbReference type="PROSITE" id="PS50802"/>
    </source>
</evidence>
<dbReference type="InterPro" id="IPR019400">
    <property type="entry name" value="Peptidase_C65_otubain"/>
</dbReference>
<dbReference type="Gene3D" id="1.20.1300.20">
    <property type="entry name" value="Peptidase C65 Otubain, subdomain 2"/>
    <property type="match status" value="1"/>
</dbReference>
<feature type="site" description="Interacts with free ubiquitin" evidence="9">
    <location>
        <position position="260"/>
    </location>
</feature>
<keyword evidence="3 7" id="KW-0645">Protease</keyword>
<comment type="catalytic activity">
    <reaction evidence="1 7">
        <text>Thiol-dependent hydrolysis of ester, thioester, amide, peptide and isopeptide bonds formed by the C-terminal Gly of ubiquitin (a 76-residue protein attached to proteins as an intracellular targeting signal).</text>
        <dbReference type="EC" id="3.4.19.12"/>
    </reaction>
</comment>
<keyword evidence="13" id="KW-1185">Reference proteome</keyword>
<dbReference type="SUPFAM" id="SSF54001">
    <property type="entry name" value="Cysteine proteinases"/>
    <property type="match status" value="1"/>
</dbReference>
<accession>A0A553PDZ9</accession>
<feature type="region of interest" description="Disordered" evidence="10">
    <location>
        <begin position="269"/>
        <end position="289"/>
    </location>
</feature>
<keyword evidence="5 7" id="KW-0378">Hydrolase</keyword>
<dbReference type="FunFam" id="1.20.1300.20:FF:000001">
    <property type="entry name" value="Ubiquitin thioesterase OTUB1"/>
    <property type="match status" value="1"/>
</dbReference>
<feature type="domain" description="OTU" evidence="11">
    <location>
        <begin position="68"/>
        <end position="266"/>
    </location>
</feature>
<dbReference type="PROSITE" id="PS50802">
    <property type="entry name" value="OTU"/>
    <property type="match status" value="1"/>
</dbReference>
<evidence type="ECO:0000313" key="12">
    <source>
        <dbReference type="EMBL" id="TRY75898.1"/>
    </source>
</evidence>
<dbReference type="GO" id="GO:0005634">
    <property type="term" value="C:nucleus"/>
    <property type="evidence" value="ECO:0007669"/>
    <property type="project" value="TreeGrafter"/>
</dbReference>
<dbReference type="InterPro" id="IPR038765">
    <property type="entry name" value="Papain-like_cys_pep_sf"/>
</dbReference>
<evidence type="ECO:0000256" key="4">
    <source>
        <dbReference type="ARBA" id="ARBA00022786"/>
    </source>
</evidence>
<dbReference type="InterPro" id="IPR042468">
    <property type="entry name" value="Peptidase_C65_otubain_sub1"/>
</dbReference>
<evidence type="ECO:0000256" key="6">
    <source>
        <dbReference type="ARBA" id="ARBA00022807"/>
    </source>
</evidence>
<feature type="active site" description="Nucleophile" evidence="8">
    <location>
        <position position="79"/>
    </location>
</feature>
<dbReference type="InterPro" id="IPR003323">
    <property type="entry name" value="OTU_dom"/>
</dbReference>
<evidence type="ECO:0000256" key="7">
    <source>
        <dbReference type="PIRNR" id="PIRNR013503"/>
    </source>
</evidence>
<evidence type="ECO:0000256" key="5">
    <source>
        <dbReference type="ARBA" id="ARBA00022801"/>
    </source>
</evidence>
<reference evidence="12 13" key="1">
    <citation type="journal article" date="2018" name="Nat. Ecol. Evol.">
        <title>Genomic signatures of mitonuclear coevolution across populations of Tigriopus californicus.</title>
        <authorList>
            <person name="Barreto F.S."/>
            <person name="Watson E.T."/>
            <person name="Lima T.G."/>
            <person name="Willett C.S."/>
            <person name="Edmands S."/>
            <person name="Li W."/>
            <person name="Burton R.S."/>
        </authorList>
    </citation>
    <scope>NUCLEOTIDE SEQUENCE [LARGE SCALE GENOMIC DNA]</scope>
    <source>
        <strain evidence="12 13">San Diego</strain>
    </source>
</reference>
<dbReference type="Pfam" id="PF10275">
    <property type="entry name" value="Peptidase_C65"/>
    <property type="match status" value="1"/>
</dbReference>
<dbReference type="Proteomes" id="UP000318571">
    <property type="component" value="Chromosome 2"/>
</dbReference>
<evidence type="ECO:0000313" key="13">
    <source>
        <dbReference type="Proteomes" id="UP000318571"/>
    </source>
</evidence>
<comment type="similarity">
    <text evidence="2 7">Belongs to the peptidase C65 family.</text>
</comment>
<evidence type="ECO:0000256" key="2">
    <source>
        <dbReference type="ARBA" id="ARBA00006579"/>
    </source>
</evidence>
<feature type="site" description="Interacts with free ubiquitin" evidence="9">
    <location>
        <position position="226"/>
    </location>
</feature>
<dbReference type="EMBL" id="VCGU01000005">
    <property type="protein sequence ID" value="TRY75898.1"/>
    <property type="molecule type" value="Genomic_DNA"/>
</dbReference>
<feature type="site" description="Interacts with free ubiquitin" evidence="9">
    <location>
        <position position="255"/>
    </location>
</feature>
<dbReference type="OMA" id="ADHVQIT"/>
<dbReference type="CDD" id="cd22763">
    <property type="entry name" value="OTUB1"/>
    <property type="match status" value="1"/>
</dbReference>
<name>A0A553PDZ9_TIGCA</name>